<dbReference type="PRINTS" id="PR00759">
    <property type="entry name" value="BASICPTASE"/>
</dbReference>
<evidence type="ECO:0000256" key="12">
    <source>
        <dbReference type="ARBA" id="ARBA00022530"/>
    </source>
</evidence>
<feature type="binding site" evidence="39">
    <location>
        <begin position="109"/>
        <end position="116"/>
    </location>
    <ligand>
        <name>ATP</name>
        <dbReference type="ChEBI" id="CHEBI:30616"/>
    </ligand>
</feature>
<dbReference type="PANTHER" id="PTHR46676">
    <property type="entry name" value="PROTEIN AMBP"/>
    <property type="match status" value="1"/>
</dbReference>
<evidence type="ECO:0000313" key="45">
    <source>
        <dbReference type="Proteomes" id="UP000710432"/>
    </source>
</evidence>
<dbReference type="SUPFAM" id="SSF52540">
    <property type="entry name" value="P-loop containing nucleoside triphosphate hydrolases"/>
    <property type="match status" value="1"/>
</dbReference>
<dbReference type="GO" id="GO:0005783">
    <property type="term" value="C:endoplasmic reticulum"/>
    <property type="evidence" value="ECO:0007669"/>
    <property type="project" value="UniProtKB-SubCell"/>
</dbReference>
<protein>
    <recommendedName>
        <fullName evidence="40">Kinesin-like protein</fullName>
    </recommendedName>
</protein>
<dbReference type="PRINTS" id="PR01215">
    <property type="entry name" value="A1MCGLOBULIN"/>
</dbReference>
<evidence type="ECO:0000259" key="43">
    <source>
        <dbReference type="PROSITE" id="PS50279"/>
    </source>
</evidence>
<comment type="function">
    <text evidence="35">Kunitz-type serine protease inhibitor. Has high catalytic efficiency for F10/blood coagulation factor Xa and may act as an anticoagulant by inhibiting prothrombin activation. Inhibits trypsin and mast cell CMA1/chymase and tryptase proteases.</text>
</comment>
<dbReference type="InterPro" id="IPR029856">
    <property type="entry name" value="AMBP"/>
</dbReference>
<evidence type="ECO:0000256" key="35">
    <source>
        <dbReference type="ARBA" id="ARBA00029383"/>
    </source>
</evidence>
<keyword evidence="25" id="KW-0157">Chromophore</keyword>
<dbReference type="PROSITE" id="PS00280">
    <property type="entry name" value="BPTI_KUNITZ_1"/>
    <property type="match status" value="2"/>
</dbReference>
<evidence type="ECO:0000256" key="10">
    <source>
        <dbReference type="ARBA" id="ARBA00022490"/>
    </source>
</evidence>
<keyword evidence="13" id="KW-0597">Phosphoprotein</keyword>
<dbReference type="InterPro" id="IPR020901">
    <property type="entry name" value="Prtase_inh_Kunz-CS"/>
</dbReference>
<keyword evidence="15" id="KW-0646">Protease inhibitor</keyword>
<evidence type="ECO:0000256" key="34">
    <source>
        <dbReference type="ARBA" id="ARBA00023242"/>
    </source>
</evidence>
<evidence type="ECO:0000256" key="36">
    <source>
        <dbReference type="ARBA" id="ARBA00029474"/>
    </source>
</evidence>
<dbReference type="Pfam" id="PF00014">
    <property type="entry name" value="Kunitz_BPTI"/>
    <property type="match status" value="2"/>
</dbReference>
<keyword evidence="32" id="KW-0325">Glycoprotein</keyword>
<dbReference type="InterPro" id="IPR000566">
    <property type="entry name" value="Lipocln_cytosolic_FA-bd_dom"/>
</dbReference>
<dbReference type="InterPro" id="IPR019821">
    <property type="entry name" value="Kinesin_motor_CS"/>
</dbReference>
<dbReference type="SMART" id="SM00131">
    <property type="entry name" value="KU"/>
    <property type="match status" value="2"/>
</dbReference>
<dbReference type="InterPro" id="IPR027417">
    <property type="entry name" value="P-loop_NTPase"/>
</dbReference>
<keyword evidence="17" id="KW-0732">Signal</keyword>
<keyword evidence="28" id="KW-0496">Mitochondrion</keyword>
<dbReference type="FunFam" id="4.10.410.10:FF:000010">
    <property type="entry name" value="Alpha1-microglobulin/bikunin (AMBP)"/>
    <property type="match status" value="1"/>
</dbReference>
<comment type="subcellular location">
    <subcellularLocation>
        <location evidence="1">Cell membrane</location>
        <topology evidence="1">Peripheral membrane protein</topology>
    </subcellularLocation>
    <subcellularLocation>
        <location evidence="3">Cytoplasm</location>
        <location evidence="3">Cytoskeleton</location>
    </subcellularLocation>
    <subcellularLocation>
        <location evidence="5">Cytoplasm</location>
        <location evidence="5">Cytosol</location>
    </subcellularLocation>
    <subcellularLocation>
        <location evidence="2">Endoplasmic reticulum</location>
    </subcellularLocation>
    <subcellularLocation>
        <location evidence="7">Mitochondrion inner membrane</location>
        <topology evidence="7">Peripheral membrane protein</topology>
    </subcellularLocation>
    <subcellularLocation>
        <location evidence="6">Nucleus membrane</location>
        <topology evidence="6">Peripheral membrane protein</topology>
    </subcellularLocation>
    <subcellularLocation>
        <location evidence="4">Secreted</location>
        <location evidence="4">Extracellular space</location>
        <location evidence="4">Extracellular matrix</location>
    </subcellularLocation>
</comment>
<dbReference type="AlphaFoldDB" id="A0A8J6GGV3"/>
<dbReference type="GO" id="GO:0005886">
    <property type="term" value="C:plasma membrane"/>
    <property type="evidence" value="ECO:0007669"/>
    <property type="project" value="UniProtKB-SubCell"/>
</dbReference>
<dbReference type="GO" id="GO:0005524">
    <property type="term" value="F:ATP binding"/>
    <property type="evidence" value="ECO:0007669"/>
    <property type="project" value="UniProtKB-UniRule"/>
</dbReference>
<sequence>MSIRPLLMKVSEVMEYGGGADEGTKPKEKRGVRPMSTAELHRGEQSAIHCSGTRTLQVRPPGGGPDMAFRFGAVLDGACTQEDVFRACGVKRLGELALQGFSCTVFTFGQTGSGKTYTLTGPPPQGEGVPVPRSLTGIMQRTFAWLLDRVHHLGFPVTLRASYLEIYNEQVRDLLSLGSTRPLPVRWSKARGFYVEQLRVVEFGSLEALMELLQMGLSRRQSSSHTLNQASSRSHALLTLYVSRPTVPPVDPGEPPVGGKLCFVDLAGSEKVAATGSQGQLMLEANSINRSLLALGHCISLLLDPQRKQSHIPFRDSKLTKLLADSLGGRGVTLMSPGAKPPQQGAAELLQLQEENRHLRSQLDQMRTKAPGIHGARVAWAQRNLYGMLQEFMLENERLRKEMRQLRSSRDLARAEQQVLAQQVHELERHLHSAPALPQQGSAPMCACSMGPAASCRVLMLALLMGEEMSPERLSNFSKLTQQDDRRKLPSFRISALDLQMLPFSRCETSKTTDPRAMQGLGTLFLLLTACMASRADPVSDIQVQENFSESRIYGKWFNLAVGSTCPWLRRIKTKMSISTLVLQGGATEAEISVTSTRWRRGICEEISGTYKKTDIKGKFLHRKPKWNVTMESYVVHTNYDEYAIFLTKKFSRHHGPTITAKLYGREPQLRDSLLQEFREVALSVGIPENSIVFMADRGECVPGDLEQVTTSPLRARRAVLPQENEGSGAGPLVTEVLKKEDSCQLRYSEGPCLGMIERYYYNGASMACETFQYGGCLGNGNNFISEKECLQTCRTIAACNLPIVQGPCRANIELWAFDAAQGKCVQFTYGGCKGNGNKFYSEKECKEYCGVPGDGEALGGAGRAVLETGTFPRPRASLPHHAKHEVLKWDGDIIGAVAQDFCAGNP</sequence>
<dbReference type="GO" id="GO:0003777">
    <property type="term" value="F:microtubule motor activity"/>
    <property type="evidence" value="ECO:0007669"/>
    <property type="project" value="InterPro"/>
</dbReference>
<evidence type="ECO:0000256" key="11">
    <source>
        <dbReference type="ARBA" id="ARBA00022525"/>
    </source>
</evidence>
<evidence type="ECO:0000256" key="4">
    <source>
        <dbReference type="ARBA" id="ARBA00004498"/>
    </source>
</evidence>
<keyword evidence="20" id="KW-0999">Mitochondrion inner membrane</keyword>
<dbReference type="EMBL" id="JAATJU010022412">
    <property type="protein sequence ID" value="KAH0510717.1"/>
    <property type="molecule type" value="Genomic_DNA"/>
</dbReference>
<dbReference type="PROSITE" id="PS00411">
    <property type="entry name" value="KINESIN_MOTOR_1"/>
    <property type="match status" value="1"/>
</dbReference>
<evidence type="ECO:0000256" key="15">
    <source>
        <dbReference type="ARBA" id="ARBA00022690"/>
    </source>
</evidence>
<keyword evidence="27 41" id="KW-0175">Coiled coil</keyword>
<dbReference type="InterPro" id="IPR002968">
    <property type="entry name" value="A1-microglobln"/>
</dbReference>
<evidence type="ECO:0000256" key="7">
    <source>
        <dbReference type="ARBA" id="ARBA00004637"/>
    </source>
</evidence>
<evidence type="ECO:0000256" key="40">
    <source>
        <dbReference type="RuleBase" id="RU000394"/>
    </source>
</evidence>
<name>A0A8J6GGV3_MICOH</name>
<dbReference type="PANTHER" id="PTHR46676:SF1">
    <property type="entry name" value="PROTEIN AMBP"/>
    <property type="match status" value="1"/>
</dbReference>
<evidence type="ECO:0000256" key="14">
    <source>
        <dbReference type="ARBA" id="ARBA00022685"/>
    </source>
</evidence>
<keyword evidence="23" id="KW-0722">Serine protease inhibitor</keyword>
<feature type="domain" description="BPTI/Kunitz inhibitor" evidence="43">
    <location>
        <begin position="800"/>
        <end position="850"/>
    </location>
</feature>
<evidence type="ECO:0000256" key="33">
    <source>
        <dbReference type="ARBA" id="ARBA00023212"/>
    </source>
</evidence>
<dbReference type="SUPFAM" id="SSF50814">
    <property type="entry name" value="Lipocalins"/>
    <property type="match status" value="1"/>
</dbReference>
<evidence type="ECO:0000256" key="29">
    <source>
        <dbReference type="ARBA" id="ARBA00023136"/>
    </source>
</evidence>
<dbReference type="PROSITE" id="PS50279">
    <property type="entry name" value="BPTI_KUNITZ_2"/>
    <property type="match status" value="2"/>
</dbReference>
<keyword evidence="29" id="KW-0472">Membrane</keyword>
<evidence type="ECO:0000256" key="21">
    <source>
        <dbReference type="ARBA" id="ARBA00022824"/>
    </source>
</evidence>
<keyword evidence="24" id="KW-0654">Proteoglycan</keyword>
<dbReference type="CDD" id="cd00106">
    <property type="entry name" value="KISc"/>
    <property type="match status" value="1"/>
</dbReference>
<evidence type="ECO:0000256" key="25">
    <source>
        <dbReference type="ARBA" id="ARBA00022991"/>
    </source>
</evidence>
<keyword evidence="22 39" id="KW-0067">ATP-binding</keyword>
<dbReference type="InterPro" id="IPR036880">
    <property type="entry name" value="Kunitz_BPTI_sf"/>
</dbReference>
<evidence type="ECO:0000256" key="22">
    <source>
        <dbReference type="ARBA" id="ARBA00022840"/>
    </source>
</evidence>
<comment type="similarity">
    <text evidence="8">In the N-terminal section; belongs to the calycin superfamily. Lipocalin family.</text>
</comment>
<dbReference type="Proteomes" id="UP000710432">
    <property type="component" value="Unassembled WGS sequence"/>
</dbReference>
<dbReference type="GO" id="GO:0031965">
    <property type="term" value="C:nuclear membrane"/>
    <property type="evidence" value="ECO:0007669"/>
    <property type="project" value="UniProtKB-SubCell"/>
</dbReference>
<keyword evidence="19 39" id="KW-0547">Nucleotide-binding</keyword>
<dbReference type="InterPro" id="IPR012674">
    <property type="entry name" value="Calycin"/>
</dbReference>
<comment type="subunit">
    <text evidence="38">Monomer. Homodimer. In plasma, it occurs as a monomer or dimer and in covalently-linked complexes with immunoglobulin A (IgA), ALB/albumin and F2/prothrombin. Chromophore-bound alpha-1-microglobulin interacts with the constant region of immunoglobulin A. Chromophore-bound alpha-1-microglobulin interacts with ALB with molar ratio 2:1 and 1:1; this interaction does not prevent fatty acid binding to ALB. Interacts with F2/prothrombin (via N-terminus) with molar ratio 2:1 and 1:1; this interaction does not prevent the activation of prothrombin to thrombin. Interacts with NDUFAB1, a subunit of mitochondrial complex I. Interacts with FN1.</text>
</comment>
<reference evidence="44" key="1">
    <citation type="submission" date="2020-03" db="EMBL/GenBank/DDBJ databases">
        <title>Studies in the Genomics of Life Span.</title>
        <authorList>
            <person name="Glass D."/>
        </authorList>
    </citation>
    <scope>NUCLEOTIDE SEQUENCE</scope>
    <source>
        <strain evidence="44">LTLLF</strain>
        <tissue evidence="44">Muscle</tissue>
    </source>
</reference>
<comment type="similarity">
    <text evidence="39 40">Belongs to the TRAFAC class myosin-kinesin ATPase superfamily. Kinesin family.</text>
</comment>
<dbReference type="InterPro" id="IPR036961">
    <property type="entry name" value="Kinesin_motor_dom_sf"/>
</dbReference>
<keyword evidence="21" id="KW-0256">Endoplasmic reticulum</keyword>
<evidence type="ECO:0000256" key="1">
    <source>
        <dbReference type="ARBA" id="ARBA00004202"/>
    </source>
</evidence>
<dbReference type="PROSITE" id="PS00213">
    <property type="entry name" value="LIPOCALIN"/>
    <property type="match status" value="1"/>
</dbReference>
<evidence type="ECO:0000259" key="42">
    <source>
        <dbReference type="PROSITE" id="PS50067"/>
    </source>
</evidence>
<dbReference type="SUPFAM" id="SSF57362">
    <property type="entry name" value="BPTI-like"/>
    <property type="match status" value="2"/>
</dbReference>
<evidence type="ECO:0000256" key="9">
    <source>
        <dbReference type="ARBA" id="ARBA00022475"/>
    </source>
</evidence>
<evidence type="ECO:0000256" key="31">
    <source>
        <dbReference type="ARBA" id="ARBA00023175"/>
    </source>
</evidence>
<dbReference type="Gene3D" id="4.10.410.10">
    <property type="entry name" value="Pancreatic trypsin inhibitor Kunitz domain"/>
    <property type="match status" value="2"/>
</dbReference>
<dbReference type="CDD" id="cd22597">
    <property type="entry name" value="Kunitz_bikunin_2-like"/>
    <property type="match status" value="1"/>
</dbReference>
<evidence type="ECO:0000256" key="23">
    <source>
        <dbReference type="ARBA" id="ARBA00022900"/>
    </source>
</evidence>
<dbReference type="FunFam" id="2.40.128.20:FF:000007">
    <property type="entry name" value="Alpha-1-microglobulin/bikunin precursor"/>
    <property type="match status" value="1"/>
</dbReference>
<comment type="subunit">
    <text evidence="37">I-alpha-I plasma protease inhibitors are assembled from one or two heavy chains (HC) and one light chain, bikunin. Inter-alpha-inhibitor (I-alpha-I) is composed of ITIH1/HC1, ITIH2/HC2 and bikunin, and pre-alpha-inhibitor (P-alpha-I) of ITIH3/HC3 and bikunin. Interacts with TNFAIP6 (via Link domain).</text>
</comment>
<evidence type="ECO:0000256" key="39">
    <source>
        <dbReference type="PROSITE-ProRule" id="PRU00283"/>
    </source>
</evidence>
<evidence type="ECO:0000256" key="3">
    <source>
        <dbReference type="ARBA" id="ARBA00004245"/>
    </source>
</evidence>
<evidence type="ECO:0000256" key="28">
    <source>
        <dbReference type="ARBA" id="ARBA00023128"/>
    </source>
</evidence>
<organism evidence="44 45">
    <name type="scientific">Microtus ochrogaster</name>
    <name type="common">Prairie vole</name>
    <dbReference type="NCBI Taxonomy" id="79684"/>
    <lineage>
        <taxon>Eukaryota</taxon>
        <taxon>Metazoa</taxon>
        <taxon>Chordata</taxon>
        <taxon>Craniata</taxon>
        <taxon>Vertebrata</taxon>
        <taxon>Euteleostomi</taxon>
        <taxon>Mammalia</taxon>
        <taxon>Eutheria</taxon>
        <taxon>Euarchontoglires</taxon>
        <taxon>Glires</taxon>
        <taxon>Rodentia</taxon>
        <taxon>Myomorpha</taxon>
        <taxon>Muroidea</taxon>
        <taxon>Cricetidae</taxon>
        <taxon>Arvicolinae</taxon>
        <taxon>Microtus</taxon>
    </lineage>
</organism>
<keyword evidence="10" id="KW-0963">Cytoplasm</keyword>
<feature type="coiled-coil region" evidence="41">
    <location>
        <begin position="349"/>
        <end position="416"/>
    </location>
</feature>
<evidence type="ECO:0000256" key="2">
    <source>
        <dbReference type="ARBA" id="ARBA00004240"/>
    </source>
</evidence>
<dbReference type="InterPro" id="IPR022272">
    <property type="entry name" value="Lipocalin_CS"/>
</dbReference>
<dbReference type="InterPro" id="IPR002223">
    <property type="entry name" value="Kunitz_BPTI"/>
</dbReference>
<evidence type="ECO:0000256" key="18">
    <source>
        <dbReference type="ARBA" id="ARBA00022737"/>
    </source>
</evidence>
<evidence type="ECO:0000256" key="5">
    <source>
        <dbReference type="ARBA" id="ARBA00004514"/>
    </source>
</evidence>
<feature type="domain" description="BPTI/Kunitz inhibitor" evidence="43">
    <location>
        <begin position="744"/>
        <end position="794"/>
    </location>
</feature>
<evidence type="ECO:0000256" key="16">
    <source>
        <dbReference type="ARBA" id="ARBA00022701"/>
    </source>
</evidence>
<comment type="subunit">
    <text evidence="36">Monomer. Also occurs as a complex with tryptase in mast cells.</text>
</comment>
<dbReference type="PRINTS" id="PR00179">
    <property type="entry name" value="LIPOCALIN"/>
</dbReference>
<dbReference type="Pfam" id="PF00225">
    <property type="entry name" value="Kinesin"/>
    <property type="match status" value="1"/>
</dbReference>
<dbReference type="CDD" id="cd19418">
    <property type="entry name" value="lipocalin_A1M-like"/>
    <property type="match status" value="1"/>
</dbReference>
<dbReference type="Pfam" id="PF00061">
    <property type="entry name" value="Lipocalin"/>
    <property type="match status" value="1"/>
</dbReference>
<evidence type="ECO:0000256" key="37">
    <source>
        <dbReference type="ARBA" id="ARBA00046983"/>
    </source>
</evidence>
<evidence type="ECO:0000256" key="32">
    <source>
        <dbReference type="ARBA" id="ARBA00023180"/>
    </source>
</evidence>
<keyword evidence="14" id="KW-0165">Cleavage on pair of basic residues</keyword>
<dbReference type="PROSITE" id="PS50067">
    <property type="entry name" value="KINESIN_MOTOR_2"/>
    <property type="match status" value="1"/>
</dbReference>
<proteinExistence type="inferred from homology"/>
<dbReference type="Gene3D" id="3.40.850.10">
    <property type="entry name" value="Kinesin motor domain"/>
    <property type="match status" value="1"/>
</dbReference>
<keyword evidence="26" id="KW-0560">Oxidoreductase</keyword>
<dbReference type="SMART" id="SM00129">
    <property type="entry name" value="KISc"/>
    <property type="match status" value="1"/>
</dbReference>
<keyword evidence="11" id="KW-0964">Secreted</keyword>
<evidence type="ECO:0000256" key="13">
    <source>
        <dbReference type="ARBA" id="ARBA00022553"/>
    </source>
</evidence>
<evidence type="ECO:0000256" key="27">
    <source>
        <dbReference type="ARBA" id="ARBA00023054"/>
    </source>
</evidence>
<dbReference type="CDD" id="cd22596">
    <property type="entry name" value="Kunitz_bikunin_1-like"/>
    <property type="match status" value="1"/>
</dbReference>
<keyword evidence="33" id="KW-0206">Cytoskeleton</keyword>
<dbReference type="GO" id="GO:0005874">
    <property type="term" value="C:microtubule"/>
    <property type="evidence" value="ECO:0007669"/>
    <property type="project" value="UniProtKB-KW"/>
</dbReference>
<dbReference type="GO" id="GO:0005743">
    <property type="term" value="C:mitochondrial inner membrane"/>
    <property type="evidence" value="ECO:0007669"/>
    <property type="project" value="UniProtKB-SubCell"/>
</dbReference>
<accession>A0A8J6GGV3</accession>
<keyword evidence="9" id="KW-1003">Cell membrane</keyword>
<keyword evidence="31 39" id="KW-0505">Motor protein</keyword>
<dbReference type="GO" id="GO:0008017">
    <property type="term" value="F:microtubule binding"/>
    <property type="evidence" value="ECO:0007669"/>
    <property type="project" value="InterPro"/>
</dbReference>
<keyword evidence="16 40" id="KW-0493">Microtubule</keyword>
<dbReference type="GO" id="GO:0005829">
    <property type="term" value="C:cytosol"/>
    <property type="evidence" value="ECO:0007669"/>
    <property type="project" value="UniProtKB-SubCell"/>
</dbReference>
<keyword evidence="12" id="KW-0272">Extracellular matrix</keyword>
<comment type="caution">
    <text evidence="44">The sequence shown here is derived from an EMBL/GenBank/DDBJ whole genome shotgun (WGS) entry which is preliminary data.</text>
</comment>
<dbReference type="GO" id="GO:0007018">
    <property type="term" value="P:microtubule-based movement"/>
    <property type="evidence" value="ECO:0007669"/>
    <property type="project" value="InterPro"/>
</dbReference>
<evidence type="ECO:0000256" key="20">
    <source>
        <dbReference type="ARBA" id="ARBA00022792"/>
    </source>
</evidence>
<keyword evidence="18" id="KW-0677">Repeat</keyword>
<dbReference type="GO" id="GO:0005576">
    <property type="term" value="C:extracellular region"/>
    <property type="evidence" value="ECO:0007669"/>
    <property type="project" value="UniProtKB-ARBA"/>
</dbReference>
<dbReference type="GO" id="GO:0016491">
    <property type="term" value="F:oxidoreductase activity"/>
    <property type="evidence" value="ECO:0007669"/>
    <property type="project" value="UniProtKB-KW"/>
</dbReference>
<evidence type="ECO:0000256" key="8">
    <source>
        <dbReference type="ARBA" id="ARBA00008238"/>
    </source>
</evidence>
<evidence type="ECO:0000313" key="44">
    <source>
        <dbReference type="EMBL" id="KAH0510717.1"/>
    </source>
</evidence>
<keyword evidence="34" id="KW-0539">Nucleus</keyword>
<evidence type="ECO:0000256" key="17">
    <source>
        <dbReference type="ARBA" id="ARBA00022729"/>
    </source>
</evidence>
<keyword evidence="30" id="KW-1015">Disulfide bond</keyword>
<feature type="domain" description="Kinesin motor" evidence="42">
    <location>
        <begin position="25"/>
        <end position="362"/>
    </location>
</feature>
<evidence type="ECO:0000256" key="41">
    <source>
        <dbReference type="SAM" id="Coils"/>
    </source>
</evidence>
<evidence type="ECO:0000256" key="19">
    <source>
        <dbReference type="ARBA" id="ARBA00022741"/>
    </source>
</evidence>
<gene>
    <name evidence="44" type="ORF">LTLLF_153450</name>
</gene>
<dbReference type="FunFam" id="3.40.850.10:FF:000064">
    <property type="entry name" value="Kinesin-like protein"/>
    <property type="match status" value="1"/>
</dbReference>
<evidence type="ECO:0000256" key="38">
    <source>
        <dbReference type="ARBA" id="ARBA00047015"/>
    </source>
</evidence>
<dbReference type="InterPro" id="IPR001752">
    <property type="entry name" value="Kinesin_motor_dom"/>
</dbReference>
<dbReference type="GO" id="GO:0004867">
    <property type="term" value="F:serine-type endopeptidase inhibitor activity"/>
    <property type="evidence" value="ECO:0007669"/>
    <property type="project" value="UniProtKB-KW"/>
</dbReference>
<evidence type="ECO:0000256" key="26">
    <source>
        <dbReference type="ARBA" id="ARBA00023002"/>
    </source>
</evidence>
<evidence type="ECO:0000256" key="24">
    <source>
        <dbReference type="ARBA" id="ARBA00022974"/>
    </source>
</evidence>
<evidence type="ECO:0000256" key="30">
    <source>
        <dbReference type="ARBA" id="ARBA00023157"/>
    </source>
</evidence>
<dbReference type="Gene3D" id="2.40.128.20">
    <property type="match status" value="1"/>
</dbReference>
<evidence type="ECO:0000256" key="6">
    <source>
        <dbReference type="ARBA" id="ARBA00004617"/>
    </source>
</evidence>